<dbReference type="InterPro" id="IPR036291">
    <property type="entry name" value="NAD(P)-bd_dom_sf"/>
</dbReference>
<dbReference type="GO" id="GO:0005975">
    <property type="term" value="P:carbohydrate metabolic process"/>
    <property type="evidence" value="ECO:0007669"/>
    <property type="project" value="InterPro"/>
</dbReference>
<feature type="active site" description="Proton acceptor" evidence="13 14">
    <location>
        <position position="220"/>
    </location>
</feature>
<feature type="binding site" evidence="13">
    <location>
        <position position="220"/>
    </location>
    <ligand>
        <name>sn-glycerol 3-phosphate</name>
        <dbReference type="ChEBI" id="CHEBI:57597"/>
    </ligand>
</feature>
<feature type="binding site" evidence="13">
    <location>
        <position position="135"/>
    </location>
    <ligand>
        <name>NADPH</name>
        <dbReference type="ChEBI" id="CHEBI:57783"/>
    </ligand>
</feature>
<feature type="binding site" evidence="13">
    <location>
        <position position="167"/>
    </location>
    <ligand>
        <name>sn-glycerol 3-phosphate</name>
        <dbReference type="ChEBI" id="CHEBI:57597"/>
    </ligand>
</feature>
<dbReference type="InterPro" id="IPR013328">
    <property type="entry name" value="6PGD_dom2"/>
</dbReference>
<feature type="binding site" evidence="13">
    <location>
        <position position="135"/>
    </location>
    <ligand>
        <name>sn-glycerol 3-phosphate</name>
        <dbReference type="ChEBI" id="CHEBI:57597"/>
    </ligand>
</feature>
<evidence type="ECO:0000313" key="21">
    <source>
        <dbReference type="EMBL" id="MBM3318201.1"/>
    </source>
</evidence>
<dbReference type="Gene3D" id="3.40.50.720">
    <property type="entry name" value="NAD(P)-binding Rossmann-like Domain"/>
    <property type="match status" value="1"/>
</dbReference>
<feature type="binding site" evidence="13">
    <location>
        <position position="169"/>
    </location>
    <ligand>
        <name>NADPH</name>
        <dbReference type="ChEBI" id="CHEBI:57783"/>
    </ligand>
</feature>
<dbReference type="HAMAP" id="MF_00394">
    <property type="entry name" value="NAD_Glyc3P_dehydrog"/>
    <property type="match status" value="1"/>
</dbReference>
<organism evidence="21 22">
    <name type="scientific">Eiseniibacteriota bacterium</name>
    <dbReference type="NCBI Taxonomy" id="2212470"/>
    <lineage>
        <taxon>Bacteria</taxon>
        <taxon>Candidatus Eiseniibacteriota</taxon>
    </lineage>
</organism>
<evidence type="ECO:0000256" key="2">
    <source>
        <dbReference type="ARBA" id="ARBA00022516"/>
    </source>
</evidence>
<feature type="binding site" evidence="13">
    <location>
        <position position="308"/>
    </location>
    <ligand>
        <name>NADPH</name>
        <dbReference type="ChEBI" id="CHEBI:57783"/>
    </ligand>
</feature>
<feature type="domain" description="Glycerol-3-phosphate dehydrogenase NAD-dependent N-terminal" evidence="19">
    <location>
        <begin position="33"/>
        <end position="187"/>
    </location>
</feature>
<dbReference type="PRINTS" id="PR00077">
    <property type="entry name" value="GPDHDRGNASE"/>
</dbReference>
<evidence type="ECO:0000256" key="4">
    <source>
        <dbReference type="ARBA" id="ARBA00023002"/>
    </source>
</evidence>
<feature type="binding site" evidence="15">
    <location>
        <begin position="284"/>
        <end position="285"/>
    </location>
    <ligand>
        <name>substrate</name>
    </ligand>
</feature>
<dbReference type="Pfam" id="PF07479">
    <property type="entry name" value="NAD_Gly3P_dh_C"/>
    <property type="match status" value="1"/>
</dbReference>
<evidence type="ECO:0000256" key="15">
    <source>
        <dbReference type="PIRSR" id="PIRSR000114-2"/>
    </source>
</evidence>
<keyword evidence="3 13" id="KW-0521">NADP</keyword>
<dbReference type="GO" id="GO:0005829">
    <property type="term" value="C:cytosol"/>
    <property type="evidence" value="ECO:0007669"/>
    <property type="project" value="TreeGrafter"/>
</dbReference>
<evidence type="ECO:0000256" key="11">
    <source>
        <dbReference type="ARBA" id="ARBA00069372"/>
    </source>
</evidence>
<evidence type="ECO:0000256" key="3">
    <source>
        <dbReference type="ARBA" id="ARBA00022857"/>
    </source>
</evidence>
<dbReference type="FunFam" id="3.40.50.720:FF:000019">
    <property type="entry name" value="Glycerol-3-phosphate dehydrogenase [NAD(P)+]"/>
    <property type="match status" value="1"/>
</dbReference>
<comment type="subcellular location">
    <subcellularLocation>
        <location evidence="13">Cytoplasm</location>
    </subcellularLocation>
</comment>
<evidence type="ECO:0000256" key="5">
    <source>
        <dbReference type="ARBA" id="ARBA00023027"/>
    </source>
</evidence>
<keyword evidence="5 13" id="KW-0520">NAD</keyword>
<evidence type="ECO:0000256" key="7">
    <source>
        <dbReference type="ARBA" id="ARBA00023209"/>
    </source>
</evidence>
<dbReference type="GO" id="GO:0051287">
    <property type="term" value="F:NAD binding"/>
    <property type="evidence" value="ECO:0007669"/>
    <property type="project" value="InterPro"/>
</dbReference>
<feature type="binding site" evidence="16">
    <location>
        <begin position="37"/>
        <end position="42"/>
    </location>
    <ligand>
        <name>NAD(+)</name>
        <dbReference type="ChEBI" id="CHEBI:57540"/>
    </ligand>
</feature>
<dbReference type="GO" id="GO:0008654">
    <property type="term" value="P:phospholipid biosynthetic process"/>
    <property type="evidence" value="ECO:0007669"/>
    <property type="project" value="UniProtKB-KW"/>
</dbReference>
<feature type="binding site" evidence="13">
    <location>
        <position position="41"/>
    </location>
    <ligand>
        <name>NADPH</name>
        <dbReference type="ChEBI" id="CHEBI:57783"/>
    </ligand>
</feature>
<feature type="binding site" evidence="15">
    <location>
        <position position="135"/>
    </location>
    <ligand>
        <name>substrate</name>
    </ligand>
</feature>
<feature type="binding site" evidence="13">
    <location>
        <position position="283"/>
    </location>
    <ligand>
        <name>sn-glycerol 3-phosphate</name>
        <dbReference type="ChEBI" id="CHEBI:57597"/>
    </ligand>
</feature>
<feature type="compositionally biased region" description="Low complexity" evidence="18">
    <location>
        <begin position="1"/>
        <end position="19"/>
    </location>
</feature>
<dbReference type="AlphaFoldDB" id="A0A937X9K9"/>
<name>A0A937X9K9_UNCEI</name>
<feature type="binding site" evidence="13">
    <location>
        <position position="40"/>
    </location>
    <ligand>
        <name>NADPH</name>
        <dbReference type="ChEBI" id="CHEBI:57783"/>
    </ligand>
</feature>
<evidence type="ECO:0000256" key="6">
    <source>
        <dbReference type="ARBA" id="ARBA00023098"/>
    </source>
</evidence>
<feature type="domain" description="Glycerol-3-phosphate dehydrogenase NAD-dependent C-terminal" evidence="20">
    <location>
        <begin position="209"/>
        <end position="349"/>
    </location>
</feature>
<dbReference type="GO" id="GO:0046168">
    <property type="term" value="P:glycerol-3-phosphate catabolic process"/>
    <property type="evidence" value="ECO:0007669"/>
    <property type="project" value="InterPro"/>
</dbReference>
<feature type="binding site" evidence="16">
    <location>
        <position position="284"/>
    </location>
    <ligand>
        <name>NAD(+)</name>
        <dbReference type="ChEBI" id="CHEBI:57540"/>
    </ligand>
</feature>
<feature type="binding site" evidence="16">
    <location>
        <position position="169"/>
    </location>
    <ligand>
        <name>NAD(+)</name>
        <dbReference type="ChEBI" id="CHEBI:57540"/>
    </ligand>
</feature>
<reference evidence="21" key="1">
    <citation type="submission" date="2019-03" db="EMBL/GenBank/DDBJ databases">
        <title>Lake Tanganyika Metagenome-Assembled Genomes (MAGs).</title>
        <authorList>
            <person name="Tran P."/>
        </authorList>
    </citation>
    <scope>NUCLEOTIDE SEQUENCE</scope>
    <source>
        <strain evidence="21">M_DeepCast_400m_m2_100</strain>
    </source>
</reference>
<evidence type="ECO:0000259" key="20">
    <source>
        <dbReference type="Pfam" id="PF07479"/>
    </source>
</evidence>
<evidence type="ECO:0000313" key="22">
    <source>
        <dbReference type="Proteomes" id="UP000748308"/>
    </source>
</evidence>
<dbReference type="EMBL" id="VGIY01000288">
    <property type="protein sequence ID" value="MBM3318201.1"/>
    <property type="molecule type" value="Genomic_DNA"/>
</dbReference>
<feature type="binding site" evidence="13">
    <location>
        <position position="285"/>
    </location>
    <ligand>
        <name>sn-glycerol 3-phosphate</name>
        <dbReference type="ChEBI" id="CHEBI:57597"/>
    </ligand>
</feature>
<dbReference type="InterPro" id="IPR006168">
    <property type="entry name" value="G3P_DH_NAD-dep"/>
</dbReference>
<feature type="binding site" evidence="16">
    <location>
        <position position="61"/>
    </location>
    <ligand>
        <name>NAD(+)</name>
        <dbReference type="ChEBI" id="CHEBI:57540"/>
    </ligand>
</feature>
<gene>
    <name evidence="13" type="primary">gpsA</name>
    <name evidence="21" type="ORF">FJY75_10175</name>
</gene>
<comment type="pathway">
    <text evidence="13">Membrane lipid metabolism; glycerophospholipid metabolism.</text>
</comment>
<feature type="binding site" evidence="13">
    <location>
        <position position="165"/>
    </location>
    <ligand>
        <name>sn-glycerol 3-phosphate</name>
        <dbReference type="ChEBI" id="CHEBI:57597"/>
    </ligand>
</feature>
<evidence type="ECO:0000256" key="16">
    <source>
        <dbReference type="PIRSR" id="PIRSR000114-3"/>
    </source>
</evidence>
<dbReference type="InterPro" id="IPR006109">
    <property type="entry name" value="G3P_DH_NAD-dep_C"/>
</dbReference>
<keyword evidence="2 13" id="KW-0444">Lipid biosynthesis</keyword>
<comment type="caution">
    <text evidence="21">The sequence shown here is derived from an EMBL/GenBank/DDBJ whole genome shotgun (WGS) entry which is preliminary data.</text>
</comment>
<comment type="similarity">
    <text evidence="1 13 17">Belongs to the NAD-dependent glycerol-3-phosphate dehydrogenase family.</text>
</comment>
<evidence type="ECO:0000256" key="1">
    <source>
        <dbReference type="ARBA" id="ARBA00011009"/>
    </source>
</evidence>
<dbReference type="EC" id="1.1.1.94" evidence="10 13"/>
<feature type="binding site" evidence="13">
    <location>
        <position position="284"/>
    </location>
    <ligand>
        <name>sn-glycerol 3-phosphate</name>
        <dbReference type="ChEBI" id="CHEBI:57597"/>
    </ligand>
</feature>
<feature type="binding site" evidence="13">
    <location>
        <position position="310"/>
    </location>
    <ligand>
        <name>NADPH</name>
        <dbReference type="ChEBI" id="CHEBI:57783"/>
    </ligand>
</feature>
<evidence type="ECO:0000256" key="18">
    <source>
        <dbReference type="SAM" id="MobiDB-lite"/>
    </source>
</evidence>
<feature type="region of interest" description="Disordered" evidence="18">
    <location>
        <begin position="1"/>
        <end position="29"/>
    </location>
</feature>
<accession>A0A937X9K9</accession>
<keyword evidence="13" id="KW-0547">Nucleotide-binding</keyword>
<evidence type="ECO:0000256" key="12">
    <source>
        <dbReference type="ARBA" id="ARBA00080511"/>
    </source>
</evidence>
<evidence type="ECO:0000256" key="14">
    <source>
        <dbReference type="PIRSR" id="PIRSR000114-1"/>
    </source>
</evidence>
<feature type="binding site" evidence="13">
    <location>
        <position position="284"/>
    </location>
    <ligand>
        <name>NADPH</name>
        <dbReference type="ChEBI" id="CHEBI:57783"/>
    </ligand>
</feature>
<keyword evidence="6 13" id="KW-0443">Lipid metabolism</keyword>
<evidence type="ECO:0000256" key="9">
    <source>
        <dbReference type="ARBA" id="ARBA00052716"/>
    </source>
</evidence>
<evidence type="ECO:0000256" key="10">
    <source>
        <dbReference type="ARBA" id="ARBA00066687"/>
    </source>
</evidence>
<dbReference type="InterPro" id="IPR008927">
    <property type="entry name" value="6-PGluconate_DH-like_C_sf"/>
</dbReference>
<keyword evidence="7 13" id="KW-0594">Phospholipid biosynthesis</keyword>
<feature type="binding site" evidence="13">
    <location>
        <position position="273"/>
    </location>
    <ligand>
        <name>sn-glycerol 3-phosphate</name>
        <dbReference type="ChEBI" id="CHEBI:57597"/>
    </ligand>
</feature>
<comment type="caution">
    <text evidence="13">Lacks conserved residue(s) required for the propagation of feature annotation.</text>
</comment>
<comment type="catalytic activity">
    <reaction evidence="13">
        <text>sn-glycerol 3-phosphate + NAD(+) = dihydroxyacetone phosphate + NADH + H(+)</text>
        <dbReference type="Rhea" id="RHEA:11092"/>
        <dbReference type="ChEBI" id="CHEBI:15378"/>
        <dbReference type="ChEBI" id="CHEBI:57540"/>
        <dbReference type="ChEBI" id="CHEBI:57597"/>
        <dbReference type="ChEBI" id="CHEBI:57642"/>
        <dbReference type="ChEBI" id="CHEBI:57945"/>
        <dbReference type="EC" id="1.1.1.94"/>
    </reaction>
</comment>
<evidence type="ECO:0000256" key="8">
    <source>
        <dbReference type="ARBA" id="ARBA00023264"/>
    </source>
</evidence>
<evidence type="ECO:0000259" key="19">
    <source>
        <dbReference type="Pfam" id="PF01210"/>
    </source>
</evidence>
<dbReference type="PIRSF" id="PIRSF000114">
    <property type="entry name" value="Glycerol-3-P_dh"/>
    <property type="match status" value="1"/>
</dbReference>
<dbReference type="NCBIfam" id="NF000940">
    <property type="entry name" value="PRK00094.1-2"/>
    <property type="match status" value="1"/>
</dbReference>
<keyword evidence="4 13" id="KW-0560">Oxidoreductase</keyword>
<dbReference type="SUPFAM" id="SSF48179">
    <property type="entry name" value="6-phosphogluconate dehydrogenase C-terminal domain-like"/>
    <property type="match status" value="1"/>
</dbReference>
<comment type="function">
    <text evidence="13">Catalyzes the reduction of the glycolytic intermediate dihydroxyacetone phosphate (DHAP) to sn-glycerol 3-phosphate (G3P), the key precursor for phospholipid synthesis.</text>
</comment>
<dbReference type="FunFam" id="1.10.1040.10:FF:000001">
    <property type="entry name" value="Glycerol-3-phosphate dehydrogenase [NAD(P)+]"/>
    <property type="match status" value="1"/>
</dbReference>
<keyword evidence="13" id="KW-0963">Cytoplasm</keyword>
<dbReference type="PANTHER" id="PTHR11728">
    <property type="entry name" value="GLYCEROL-3-PHOSPHATE DEHYDROGENASE"/>
    <property type="match status" value="1"/>
</dbReference>
<dbReference type="GO" id="GO:0047952">
    <property type="term" value="F:glycerol-3-phosphate dehydrogenase [NAD(P)+] activity"/>
    <property type="evidence" value="ECO:0007669"/>
    <property type="project" value="UniProtKB-UniRule"/>
</dbReference>
<dbReference type="SUPFAM" id="SSF51735">
    <property type="entry name" value="NAD(P)-binding Rossmann-fold domains"/>
    <property type="match status" value="1"/>
</dbReference>
<proteinExistence type="inferred from homology"/>
<comment type="catalytic activity">
    <reaction evidence="9">
        <text>sn-glycerol 3-phosphate + NADP(+) = dihydroxyacetone phosphate + NADPH + H(+)</text>
        <dbReference type="Rhea" id="RHEA:11096"/>
        <dbReference type="ChEBI" id="CHEBI:15378"/>
        <dbReference type="ChEBI" id="CHEBI:57597"/>
        <dbReference type="ChEBI" id="CHEBI:57642"/>
        <dbReference type="ChEBI" id="CHEBI:57783"/>
        <dbReference type="ChEBI" id="CHEBI:58349"/>
        <dbReference type="EC" id="1.1.1.94"/>
    </reaction>
    <physiologicalReaction direction="right-to-left" evidence="9">
        <dbReference type="Rhea" id="RHEA:11098"/>
    </physiologicalReaction>
</comment>
<dbReference type="Pfam" id="PF01210">
    <property type="entry name" value="NAD_Gly3P_dh_N"/>
    <property type="match status" value="1"/>
</dbReference>
<evidence type="ECO:0000256" key="13">
    <source>
        <dbReference type="HAMAP-Rule" id="MF_00394"/>
    </source>
</evidence>
<dbReference type="Gene3D" id="1.10.1040.10">
    <property type="entry name" value="N-(1-d-carboxylethyl)-l-norvaline Dehydrogenase, domain 2"/>
    <property type="match status" value="1"/>
</dbReference>
<evidence type="ECO:0000256" key="17">
    <source>
        <dbReference type="RuleBase" id="RU000437"/>
    </source>
</evidence>
<dbReference type="GO" id="GO:0046167">
    <property type="term" value="P:glycerol-3-phosphate biosynthetic process"/>
    <property type="evidence" value="ECO:0007669"/>
    <property type="project" value="UniProtKB-UniRule"/>
</dbReference>
<dbReference type="NCBIfam" id="NF000942">
    <property type="entry name" value="PRK00094.1-4"/>
    <property type="match status" value="1"/>
</dbReference>
<keyword evidence="8 13" id="KW-1208">Phospholipid metabolism</keyword>
<dbReference type="InterPro" id="IPR011128">
    <property type="entry name" value="G3P_DH_NAD-dep_N"/>
</dbReference>
<protein>
    <recommendedName>
        <fullName evidence="11 13">Glycerol-3-phosphate dehydrogenase [NAD(P)+]</fullName>
        <ecNumber evidence="10 13">1.1.1.94</ecNumber>
    </recommendedName>
    <alternativeName>
        <fullName evidence="13">NAD(P)(+)-dependent glycerol-3-phosphate dehydrogenase</fullName>
    </alternativeName>
    <alternativeName>
        <fullName evidence="12 13">NAD(P)H-dependent dihydroxyacetone-phosphate reductase</fullName>
    </alternativeName>
</protein>
<dbReference type="PANTHER" id="PTHR11728:SF1">
    <property type="entry name" value="GLYCEROL-3-PHOSPHATE DEHYDROGENASE [NAD(+)] 2, CHLOROPLASTIC"/>
    <property type="match status" value="1"/>
</dbReference>
<dbReference type="Proteomes" id="UP000748308">
    <property type="component" value="Unassembled WGS sequence"/>
</dbReference>
<sequence>MSAGAGERPGASPGAAPAGGRPGDSGTAARSRVAVLGAGSWGTTLALHLSRRGASVALWEFDAARARRLSLTRESLPFLPGHRLPDSITATSDLAEALGGAEVAVIAVPSSALASLAARVVAAPQAPPLWVSATKGIDEETGLTPRPLFSRLAGIPEERIVVLAGPSFALEVAAGKPTAILAAGSDEPACVEAQRLFSGDTLRVYTSPDPLGVEIGVSLKNVIAIAAGVAAGLDLGSNGLGALITRGLAEITRLGVRLGARPETFLGLAGIGDLVITSTSTLSRNYRVGFALARGEQLEQILNEIGMVAEGVRTCRSAIRLAERLGVDLPIARQVHAVLYEGLDPRRAVLELMSRPLRAEF</sequence>
<dbReference type="GO" id="GO:0006650">
    <property type="term" value="P:glycerophospholipid metabolic process"/>
    <property type="evidence" value="ECO:0007669"/>
    <property type="project" value="UniProtKB-UniRule"/>
</dbReference>